<evidence type="ECO:0000313" key="11">
    <source>
        <dbReference type="EMBL" id="SGY47543.1"/>
    </source>
</evidence>
<keyword evidence="4" id="KW-0547">Nucleotide-binding</keyword>
<keyword evidence="12" id="KW-1185">Reference proteome</keyword>
<feature type="domain" description="Protein kinase" evidence="10">
    <location>
        <begin position="69"/>
        <end position="352"/>
    </location>
</feature>
<evidence type="ECO:0000259" key="10">
    <source>
        <dbReference type="PROSITE" id="PS50011"/>
    </source>
</evidence>
<feature type="compositionally biased region" description="Polar residues" evidence="9">
    <location>
        <begin position="1174"/>
        <end position="1201"/>
    </location>
</feature>
<feature type="compositionally biased region" description="Low complexity" evidence="9">
    <location>
        <begin position="1113"/>
        <end position="1125"/>
    </location>
</feature>
<evidence type="ECO:0000256" key="1">
    <source>
        <dbReference type="ARBA" id="ARBA00012513"/>
    </source>
</evidence>
<name>A0A2X0P0C2_9BASI</name>
<feature type="compositionally biased region" description="Polar residues" evidence="9">
    <location>
        <begin position="658"/>
        <end position="687"/>
    </location>
</feature>
<dbReference type="PANTHER" id="PTHR22967:SF57">
    <property type="entry name" value="AUXILIN, ISOFORM A-RELATED"/>
    <property type="match status" value="1"/>
</dbReference>
<dbReference type="GO" id="GO:0004674">
    <property type="term" value="F:protein serine/threonine kinase activity"/>
    <property type="evidence" value="ECO:0007669"/>
    <property type="project" value="UniProtKB-KW"/>
</dbReference>
<feature type="compositionally biased region" description="Basic and acidic residues" evidence="9">
    <location>
        <begin position="899"/>
        <end position="911"/>
    </location>
</feature>
<feature type="compositionally biased region" description="Polar residues" evidence="9">
    <location>
        <begin position="841"/>
        <end position="858"/>
    </location>
</feature>
<feature type="compositionally biased region" description="Polar residues" evidence="9">
    <location>
        <begin position="600"/>
        <end position="638"/>
    </location>
</feature>
<feature type="compositionally biased region" description="Pro residues" evidence="9">
    <location>
        <begin position="1202"/>
        <end position="1213"/>
    </location>
</feature>
<dbReference type="Pfam" id="PF00069">
    <property type="entry name" value="Pkinase"/>
    <property type="match status" value="1"/>
</dbReference>
<feature type="compositionally biased region" description="Low complexity" evidence="9">
    <location>
        <begin position="1159"/>
        <end position="1172"/>
    </location>
</feature>
<comment type="catalytic activity">
    <reaction evidence="7">
        <text>L-threonyl-[protein] + ATP = O-phospho-L-threonyl-[protein] + ADP + H(+)</text>
        <dbReference type="Rhea" id="RHEA:46608"/>
        <dbReference type="Rhea" id="RHEA-COMP:11060"/>
        <dbReference type="Rhea" id="RHEA-COMP:11605"/>
        <dbReference type="ChEBI" id="CHEBI:15378"/>
        <dbReference type="ChEBI" id="CHEBI:30013"/>
        <dbReference type="ChEBI" id="CHEBI:30616"/>
        <dbReference type="ChEBI" id="CHEBI:61977"/>
        <dbReference type="ChEBI" id="CHEBI:456216"/>
        <dbReference type="EC" id="2.7.11.1"/>
    </reaction>
</comment>
<dbReference type="GO" id="GO:0005737">
    <property type="term" value="C:cytoplasm"/>
    <property type="evidence" value="ECO:0007669"/>
    <property type="project" value="TreeGrafter"/>
</dbReference>
<evidence type="ECO:0000256" key="6">
    <source>
        <dbReference type="ARBA" id="ARBA00022840"/>
    </source>
</evidence>
<feature type="compositionally biased region" description="Polar residues" evidence="9">
    <location>
        <begin position="1216"/>
        <end position="1234"/>
    </location>
</feature>
<feature type="compositionally biased region" description="Basic and acidic residues" evidence="9">
    <location>
        <begin position="705"/>
        <end position="715"/>
    </location>
</feature>
<dbReference type="EMBL" id="FQNC01000043">
    <property type="protein sequence ID" value="SGY47543.1"/>
    <property type="molecule type" value="Genomic_DNA"/>
</dbReference>
<dbReference type="PANTHER" id="PTHR22967">
    <property type="entry name" value="SERINE/THREONINE PROTEIN KINASE"/>
    <property type="match status" value="1"/>
</dbReference>
<keyword evidence="5" id="KW-0418">Kinase</keyword>
<dbReference type="InterPro" id="IPR011009">
    <property type="entry name" value="Kinase-like_dom_sf"/>
</dbReference>
<dbReference type="GO" id="GO:0005524">
    <property type="term" value="F:ATP binding"/>
    <property type="evidence" value="ECO:0007669"/>
    <property type="project" value="UniProtKB-KW"/>
</dbReference>
<feature type="compositionally biased region" description="Polar residues" evidence="9">
    <location>
        <begin position="452"/>
        <end position="464"/>
    </location>
</feature>
<dbReference type="GO" id="GO:0000147">
    <property type="term" value="P:actin cortical patch assembly"/>
    <property type="evidence" value="ECO:0007669"/>
    <property type="project" value="TreeGrafter"/>
</dbReference>
<sequence length="1287" mass="136016">MAAYQPPSLFASTSNRSSYVPRAVVAPATSAHPHAGGGLPQFVPPTQASNVPPGTLPPGTIVRVGEYEVKVDRFLSEGGFAHVYLATSASPIPAGSSNATTKHVLKRMAVPDTKGVHEVGKEVQVMKLVRNHPKIVNIIEASVADLPGGTNGSKGYEIYILMEWCAGGGIIDLMNTRLQNRLTETEILKIFSDTVEAVAHMHYQNPPLIHRDLKVENILLSPPQTFKLCDFGSTTKPLPKDKVPTAVEGLQALELEINTTTTLQYRAPELVDVWSRKGFDEKIDIWALGVFLYKLCYYTTPFEEHGPLAILSAQYKIPHYPAYSNSIKGLIGGLLQENVAARPNIYQVHEQVCRLRGTAVRLENKYAKSSRPPSTKPSANLGFASVMSSSPPAPNPSGPNLAETISPMRRGRPTKTGGTVAALAKNAEERSTPPSASPAPKNLGREWDPVGITSNGDKASSSGDANGFGDSFTSIEANGSSSGFGDSFQPTSPSAAEMSPALTPSFSSTAFSKPSEASSAKSPTSPPPIGLKSPLLASAEAVLNDQSWRTRPVSSTSARNLPTSPASTVTGTKAVEAPVAAVDERERFESTYPDLDGLESFTSSGTKVASLSKNGAYSSASPAGSVTSPPPTATSAQLTGEGDTGPPLPRRPPTSSTQNAPTTSLKPSGSIRMQNRPDFTSRSSQTFLHLGNDQPLSGPKAMMNKPKEATNDLGRDPIALPGMARVSGPRPMSFSTGGSGSSFSSRWTPTAQSSTPVVASPNQAPVDLLGDDEDNDDAFAPKPLHRPSATATLTPNATESLNLPPTSSSTGTNRTSIIASSDFNFEASREKFRPVKPADSPSASRPTFSSQASPNQRAETVAPTSKPKAATKDDLSTVEQRFPEAEAIGSTGPHSVANEPKEEETWQKIEEKEDESSDDEVEQVEDITIRPRLSGPRMPNERTYSSQSFKKEEEKKVVNDIEPAADQVVSPTSGYPVLPPITRMDSTSTDGGGDIDLAPALASIRKFAPVAPPKPNIPKPDFNEKEGRSAASSSSSATRSGPPILAPRPQSVNKQDQINNLVSRYEGLSSSSDPSNRKPLPPVPAGKPTTLRQTSASSGKGRPAFGAKKTSQAAVPTTTEETAPPHWSSKQASIGNFSSRFPNAEGLHKHLTGETTLNPATTATRPSTPPRSYASPSSAVNISTPSSPAFSNGTTTASGSTRPPPFKPVPPTSGPSTPQRSYALPPSSQTTAPNKPSDGEEEEERFAGVSSMKSRWESITREQSRDGGGAGSKGPGKVEKRKSWAVV</sequence>
<feature type="compositionally biased region" description="Basic and acidic residues" evidence="9">
    <location>
        <begin position="1276"/>
        <end position="1287"/>
    </location>
</feature>
<dbReference type="InterPro" id="IPR008271">
    <property type="entry name" value="Ser/Thr_kinase_AS"/>
</dbReference>
<protein>
    <recommendedName>
        <fullName evidence="1">non-specific serine/threonine protein kinase</fullName>
        <ecNumber evidence="1">2.7.11.1</ecNumber>
    </recommendedName>
</protein>
<feature type="compositionally biased region" description="Low complexity" evidence="9">
    <location>
        <begin position="733"/>
        <end position="745"/>
    </location>
</feature>
<feature type="compositionally biased region" description="Polar residues" evidence="9">
    <location>
        <begin position="544"/>
        <end position="571"/>
    </location>
</feature>
<feature type="compositionally biased region" description="Polar residues" evidence="9">
    <location>
        <begin position="746"/>
        <end position="763"/>
    </location>
</feature>
<dbReference type="InterPro" id="IPR000719">
    <property type="entry name" value="Prot_kinase_dom"/>
</dbReference>
<evidence type="ECO:0000256" key="9">
    <source>
        <dbReference type="SAM" id="MobiDB-lite"/>
    </source>
</evidence>
<dbReference type="PROSITE" id="PS00108">
    <property type="entry name" value="PROTEIN_KINASE_ST"/>
    <property type="match status" value="1"/>
</dbReference>
<feature type="region of interest" description="Disordered" evidence="9">
    <location>
        <begin position="364"/>
        <end position="1287"/>
    </location>
</feature>
<feature type="compositionally biased region" description="Polar residues" evidence="9">
    <location>
        <begin position="502"/>
        <end position="511"/>
    </location>
</feature>
<dbReference type="SMART" id="SM00220">
    <property type="entry name" value="S_TKc"/>
    <property type="match status" value="1"/>
</dbReference>
<gene>
    <name evidence="11" type="primary">BQ5605_C001g00541</name>
    <name evidence="11" type="ORF">BQ5605_C001G00541</name>
</gene>
<feature type="compositionally biased region" description="Low complexity" evidence="9">
    <location>
        <begin position="512"/>
        <end position="523"/>
    </location>
</feature>
<feature type="compositionally biased region" description="Acidic residues" evidence="9">
    <location>
        <begin position="912"/>
        <end position="925"/>
    </location>
</feature>
<evidence type="ECO:0000256" key="8">
    <source>
        <dbReference type="ARBA" id="ARBA00048679"/>
    </source>
</evidence>
<feature type="compositionally biased region" description="Basic and acidic residues" evidence="9">
    <location>
        <begin position="949"/>
        <end position="959"/>
    </location>
</feature>
<evidence type="ECO:0000313" key="12">
    <source>
        <dbReference type="Proteomes" id="UP000249464"/>
    </source>
</evidence>
<feature type="compositionally biased region" description="Polar residues" evidence="9">
    <location>
        <begin position="1128"/>
        <end position="1141"/>
    </location>
</feature>
<keyword evidence="3" id="KW-0808">Transferase</keyword>
<keyword evidence="2" id="KW-0723">Serine/threonine-protein kinase</keyword>
<feature type="compositionally biased region" description="Basic and acidic residues" evidence="9">
    <location>
        <begin position="1254"/>
        <end position="1265"/>
    </location>
</feature>
<evidence type="ECO:0000256" key="7">
    <source>
        <dbReference type="ARBA" id="ARBA00047899"/>
    </source>
</evidence>
<feature type="compositionally biased region" description="Polar residues" evidence="9">
    <location>
        <begin position="471"/>
        <end position="494"/>
    </location>
</feature>
<dbReference type="Gene3D" id="1.10.510.10">
    <property type="entry name" value="Transferase(Phosphotransferase) domain 1"/>
    <property type="match status" value="1"/>
</dbReference>
<dbReference type="SUPFAM" id="SSF56112">
    <property type="entry name" value="Protein kinase-like (PK-like)"/>
    <property type="match status" value="1"/>
</dbReference>
<organism evidence="11 12">
    <name type="scientific">Microbotryum silenes-dioicae</name>
    <dbReference type="NCBI Taxonomy" id="796604"/>
    <lineage>
        <taxon>Eukaryota</taxon>
        <taxon>Fungi</taxon>
        <taxon>Dikarya</taxon>
        <taxon>Basidiomycota</taxon>
        <taxon>Pucciniomycotina</taxon>
        <taxon>Microbotryomycetes</taxon>
        <taxon>Microbotryales</taxon>
        <taxon>Microbotryaceae</taxon>
        <taxon>Microbotryum</taxon>
    </lineage>
</organism>
<feature type="compositionally biased region" description="Polar residues" evidence="9">
    <location>
        <begin position="789"/>
        <end position="823"/>
    </location>
</feature>
<feature type="region of interest" description="Disordered" evidence="9">
    <location>
        <begin position="30"/>
        <end position="57"/>
    </location>
</feature>
<evidence type="ECO:0000256" key="5">
    <source>
        <dbReference type="ARBA" id="ARBA00022777"/>
    </source>
</evidence>
<proteinExistence type="predicted"/>
<dbReference type="EC" id="2.7.11.1" evidence="1"/>
<dbReference type="Proteomes" id="UP000249464">
    <property type="component" value="Unassembled WGS sequence"/>
</dbReference>
<dbReference type="PROSITE" id="PS50011">
    <property type="entry name" value="PROTEIN_KINASE_DOM"/>
    <property type="match status" value="1"/>
</dbReference>
<accession>A0A2X0P0C2</accession>
<feature type="compositionally biased region" description="Polar residues" evidence="9">
    <location>
        <begin position="1050"/>
        <end position="1074"/>
    </location>
</feature>
<keyword evidence="6" id="KW-0067">ATP-binding</keyword>
<evidence type="ECO:0000256" key="3">
    <source>
        <dbReference type="ARBA" id="ARBA00022679"/>
    </source>
</evidence>
<dbReference type="STRING" id="796604.A0A2X0P0C2"/>
<evidence type="ECO:0000256" key="4">
    <source>
        <dbReference type="ARBA" id="ARBA00022741"/>
    </source>
</evidence>
<evidence type="ECO:0000256" key="2">
    <source>
        <dbReference type="ARBA" id="ARBA00022527"/>
    </source>
</evidence>
<dbReference type="GO" id="GO:0007015">
    <property type="term" value="P:actin filament organization"/>
    <property type="evidence" value="ECO:0007669"/>
    <property type="project" value="TreeGrafter"/>
</dbReference>
<reference evidence="11 12" key="1">
    <citation type="submission" date="2016-11" db="EMBL/GenBank/DDBJ databases">
        <authorList>
            <person name="Jaros S."/>
            <person name="Januszkiewicz K."/>
            <person name="Wedrychowicz H."/>
        </authorList>
    </citation>
    <scope>NUCLEOTIDE SEQUENCE [LARGE SCALE GENOMIC DNA]</scope>
</reference>
<comment type="catalytic activity">
    <reaction evidence="8">
        <text>L-seryl-[protein] + ATP = O-phospho-L-seryl-[protein] + ADP + H(+)</text>
        <dbReference type="Rhea" id="RHEA:17989"/>
        <dbReference type="Rhea" id="RHEA-COMP:9863"/>
        <dbReference type="Rhea" id="RHEA-COMP:11604"/>
        <dbReference type="ChEBI" id="CHEBI:15378"/>
        <dbReference type="ChEBI" id="CHEBI:29999"/>
        <dbReference type="ChEBI" id="CHEBI:30616"/>
        <dbReference type="ChEBI" id="CHEBI:83421"/>
        <dbReference type="ChEBI" id="CHEBI:456216"/>
        <dbReference type="EC" id="2.7.11.1"/>
    </reaction>
</comment>